<evidence type="ECO:0000256" key="11">
    <source>
        <dbReference type="ARBA" id="ARBA00023187"/>
    </source>
</evidence>
<sequence length="296" mass="32811">MFQERDHNREINNVDRNGQNSNNSTFSPSHPETDVNHHNIEHNNTPDIPPSTDYSRVHMGNDSEIETAVQDAVLHQQEITTQTIIRREREAKGVDGYLQDNTDIFSGHHDPNAIKEHLLKMTTEHRAEMALKRGRSNLPEEGNTEIGNGYGVPGGGAYNGGSRSNLSVARNLGAGTNEMGEKNSAADGESERNPAAKELPEYLKQKLRARGILKDEPEKSNPKFETSSTQVTEKAPLAPGWVEAKDPASGAFYYYNETTGMSQWERPVETPTLIQPATPPQIEDWVEALDETTGIL</sequence>
<evidence type="ECO:0000256" key="6">
    <source>
        <dbReference type="ARBA" id="ARBA00022664"/>
    </source>
</evidence>
<feature type="compositionally biased region" description="Polar residues" evidence="15">
    <location>
        <begin position="223"/>
        <end position="232"/>
    </location>
</feature>
<keyword evidence="8" id="KW-0391">Immunity</keyword>
<evidence type="ECO:0000256" key="7">
    <source>
        <dbReference type="ARBA" id="ARBA00022737"/>
    </source>
</evidence>
<organism evidence="17 18">
    <name type="scientific">Parasponia andersonii</name>
    <name type="common">Sponia andersonii</name>
    <dbReference type="NCBI Taxonomy" id="3476"/>
    <lineage>
        <taxon>Eukaryota</taxon>
        <taxon>Viridiplantae</taxon>
        <taxon>Streptophyta</taxon>
        <taxon>Embryophyta</taxon>
        <taxon>Tracheophyta</taxon>
        <taxon>Spermatophyta</taxon>
        <taxon>Magnoliopsida</taxon>
        <taxon>eudicotyledons</taxon>
        <taxon>Gunneridae</taxon>
        <taxon>Pentapetalae</taxon>
        <taxon>rosids</taxon>
        <taxon>fabids</taxon>
        <taxon>Rosales</taxon>
        <taxon>Cannabaceae</taxon>
        <taxon>Parasponia</taxon>
    </lineage>
</organism>
<evidence type="ECO:0000256" key="10">
    <source>
        <dbReference type="ARBA" id="ARBA00023163"/>
    </source>
</evidence>
<evidence type="ECO:0000256" key="4">
    <source>
        <dbReference type="ARBA" id="ARBA00022553"/>
    </source>
</evidence>
<dbReference type="PROSITE" id="PS50020">
    <property type="entry name" value="WW_DOMAIN_2"/>
    <property type="match status" value="1"/>
</dbReference>
<dbReference type="EMBL" id="JXTB01000525">
    <property type="protein sequence ID" value="PON37571.1"/>
    <property type="molecule type" value="Genomic_DNA"/>
</dbReference>
<evidence type="ECO:0000256" key="8">
    <source>
        <dbReference type="ARBA" id="ARBA00022859"/>
    </source>
</evidence>
<dbReference type="CDD" id="cd00201">
    <property type="entry name" value="WW"/>
    <property type="match status" value="1"/>
</dbReference>
<dbReference type="GO" id="GO:0016607">
    <property type="term" value="C:nuclear speck"/>
    <property type="evidence" value="ECO:0007669"/>
    <property type="project" value="UniProtKB-SubCell"/>
</dbReference>
<evidence type="ECO:0000259" key="16">
    <source>
        <dbReference type="PROSITE" id="PS50020"/>
    </source>
</evidence>
<feature type="compositionally biased region" description="Polar residues" evidence="15">
    <location>
        <begin position="14"/>
        <end position="30"/>
    </location>
</feature>
<name>A0A2P5AM95_PARAD</name>
<comment type="subcellular location">
    <subcellularLocation>
        <location evidence="2">Cytoplasmic granule</location>
    </subcellularLocation>
    <subcellularLocation>
        <location evidence="1">Nucleus speckle</location>
    </subcellularLocation>
</comment>
<keyword evidence="7" id="KW-0677">Repeat</keyword>
<dbReference type="Pfam" id="PF00397">
    <property type="entry name" value="WW"/>
    <property type="match status" value="1"/>
</dbReference>
<keyword evidence="5" id="KW-0399">Innate immunity</keyword>
<keyword evidence="18" id="KW-1185">Reference proteome</keyword>
<evidence type="ECO:0000313" key="17">
    <source>
        <dbReference type="EMBL" id="PON37571.1"/>
    </source>
</evidence>
<feature type="compositionally biased region" description="Basic and acidic residues" evidence="15">
    <location>
        <begin position="1"/>
        <end position="13"/>
    </location>
</feature>
<dbReference type="GO" id="GO:0000380">
    <property type="term" value="P:alternative mRNA splicing, via spliceosome"/>
    <property type="evidence" value="ECO:0007669"/>
    <property type="project" value="TreeGrafter"/>
</dbReference>
<evidence type="ECO:0000256" key="13">
    <source>
        <dbReference type="ARBA" id="ARBA00042167"/>
    </source>
</evidence>
<keyword evidence="9" id="KW-0805">Transcription regulation</keyword>
<comment type="caution">
    <text evidence="17">The sequence shown here is derived from an EMBL/GenBank/DDBJ whole genome shotgun (WGS) entry which is preliminary data.</text>
</comment>
<evidence type="ECO:0000256" key="9">
    <source>
        <dbReference type="ARBA" id="ARBA00023015"/>
    </source>
</evidence>
<feature type="region of interest" description="Disordered" evidence="15">
    <location>
        <begin position="174"/>
        <end position="199"/>
    </location>
</feature>
<dbReference type="SMART" id="SM00456">
    <property type="entry name" value="WW"/>
    <property type="match status" value="1"/>
</dbReference>
<feature type="region of interest" description="Disordered" evidence="15">
    <location>
        <begin position="213"/>
        <end position="232"/>
    </location>
</feature>
<dbReference type="GO" id="GO:0043021">
    <property type="term" value="F:ribonucleoprotein complex binding"/>
    <property type="evidence" value="ECO:0007669"/>
    <property type="project" value="TreeGrafter"/>
</dbReference>
<dbReference type="GO" id="GO:0045087">
    <property type="term" value="P:innate immune response"/>
    <property type="evidence" value="ECO:0007669"/>
    <property type="project" value="UniProtKB-KW"/>
</dbReference>
<dbReference type="Gene3D" id="2.20.70.10">
    <property type="match status" value="1"/>
</dbReference>
<evidence type="ECO:0000256" key="2">
    <source>
        <dbReference type="ARBA" id="ARBA00004463"/>
    </source>
</evidence>
<dbReference type="STRING" id="3476.A0A2P5AM95"/>
<keyword evidence="11" id="KW-0508">mRNA splicing</keyword>
<accession>A0A2P5AM95</accession>
<feature type="domain" description="WW" evidence="16">
    <location>
        <begin position="235"/>
        <end position="269"/>
    </location>
</feature>
<comment type="subunit">
    <text evidence="14">Interacts with POU3F2/Brn-2, ATXN1, TXNL4A, HTT and AR. Interaction with ATXN1 correlates positively with the length of the polyglutamine tract. Interacts with RNA polymerase II large subunit in a phosphorylation-dependent manner. Forms a ternary complex with ATXN1 mutant and phosphorylated RNA polymerase II. Interacts (via C-terminus) with TXNL4A and CD2BP2. Interacts (via WW domain) with ATN1 and SF3B1, and may interact with additional splice factors. Interacts (via WW domain) with WBP11; Leading to reduce interaction between PQBP1 and TXNL4A. Interacts with CAPRIN1. Interacts with DDX1. Interacts with SFPQ. Interacts with KHSRP.</text>
</comment>
<feature type="compositionally biased region" description="Basic and acidic residues" evidence="15">
    <location>
        <begin position="31"/>
        <end position="41"/>
    </location>
</feature>
<evidence type="ECO:0000256" key="12">
    <source>
        <dbReference type="ARBA" id="ARBA00023242"/>
    </source>
</evidence>
<dbReference type="PANTHER" id="PTHR21737">
    <property type="entry name" value="POLYGLUTAMINE BINDING PROTEIN 1/MARVEL MEMBRANE-ASSOCIATING DOMAIN CONTAINING 3"/>
    <property type="match status" value="1"/>
</dbReference>
<dbReference type="SUPFAM" id="SSF51045">
    <property type="entry name" value="WW domain"/>
    <property type="match status" value="1"/>
</dbReference>
<evidence type="ECO:0000256" key="15">
    <source>
        <dbReference type="SAM" id="MobiDB-lite"/>
    </source>
</evidence>
<keyword evidence="12" id="KW-0539">Nucleus</keyword>
<dbReference type="InterPro" id="IPR001202">
    <property type="entry name" value="WW_dom"/>
</dbReference>
<evidence type="ECO:0000256" key="5">
    <source>
        <dbReference type="ARBA" id="ARBA00022588"/>
    </source>
</evidence>
<feature type="compositionally biased region" description="Basic and acidic residues" evidence="15">
    <location>
        <begin position="189"/>
        <end position="199"/>
    </location>
</feature>
<keyword evidence="4" id="KW-0597">Phosphoprotein</keyword>
<feature type="region of interest" description="Disordered" evidence="15">
    <location>
        <begin position="1"/>
        <end position="52"/>
    </location>
</feature>
<feature type="compositionally biased region" description="Basic and acidic residues" evidence="15">
    <location>
        <begin position="213"/>
        <end position="222"/>
    </location>
</feature>
<dbReference type="InterPro" id="IPR036020">
    <property type="entry name" value="WW_dom_sf"/>
</dbReference>
<keyword evidence="6" id="KW-0507">mRNA processing</keyword>
<dbReference type="PROSITE" id="PS01159">
    <property type="entry name" value="WW_DOMAIN_1"/>
    <property type="match status" value="1"/>
</dbReference>
<dbReference type="AlphaFoldDB" id="A0A2P5AM95"/>
<dbReference type="PANTHER" id="PTHR21737:SF3">
    <property type="entry name" value="POLYGLUTAMINE-BINDING PROTEIN 1"/>
    <property type="match status" value="1"/>
</dbReference>
<gene>
    <name evidence="17" type="ORF">PanWU01x14_319430</name>
</gene>
<proteinExistence type="predicted"/>
<evidence type="ECO:0000313" key="18">
    <source>
        <dbReference type="Proteomes" id="UP000237105"/>
    </source>
</evidence>
<reference evidence="18" key="1">
    <citation type="submission" date="2016-06" db="EMBL/GenBank/DDBJ databases">
        <title>Parallel loss of symbiosis genes in relatives of nitrogen-fixing non-legume Parasponia.</title>
        <authorList>
            <person name="Van Velzen R."/>
            <person name="Holmer R."/>
            <person name="Bu F."/>
            <person name="Rutten L."/>
            <person name="Van Zeijl A."/>
            <person name="Liu W."/>
            <person name="Santuari L."/>
            <person name="Cao Q."/>
            <person name="Sharma T."/>
            <person name="Shen D."/>
            <person name="Roswanjaya Y."/>
            <person name="Wardhani T."/>
            <person name="Kalhor M.S."/>
            <person name="Jansen J."/>
            <person name="Van den Hoogen J."/>
            <person name="Gungor B."/>
            <person name="Hartog M."/>
            <person name="Hontelez J."/>
            <person name="Verver J."/>
            <person name="Yang W.-C."/>
            <person name="Schijlen E."/>
            <person name="Repin R."/>
            <person name="Schilthuizen M."/>
            <person name="Schranz E."/>
            <person name="Heidstra R."/>
            <person name="Miyata K."/>
            <person name="Fedorova E."/>
            <person name="Kohlen W."/>
            <person name="Bisseling T."/>
            <person name="Smit S."/>
            <person name="Geurts R."/>
        </authorList>
    </citation>
    <scope>NUCLEOTIDE SEQUENCE [LARGE SCALE GENOMIC DNA]</scope>
    <source>
        <strain evidence="18">cv. WU1-14</strain>
    </source>
</reference>
<evidence type="ECO:0000256" key="1">
    <source>
        <dbReference type="ARBA" id="ARBA00004324"/>
    </source>
</evidence>
<dbReference type="GO" id="GO:0005737">
    <property type="term" value="C:cytoplasm"/>
    <property type="evidence" value="ECO:0007669"/>
    <property type="project" value="TreeGrafter"/>
</dbReference>
<dbReference type="Proteomes" id="UP000237105">
    <property type="component" value="Unassembled WGS sequence"/>
</dbReference>
<evidence type="ECO:0000256" key="3">
    <source>
        <dbReference type="ARBA" id="ARBA00021117"/>
    </source>
</evidence>
<evidence type="ECO:0000256" key="14">
    <source>
        <dbReference type="ARBA" id="ARBA00046362"/>
    </source>
</evidence>
<dbReference type="OrthoDB" id="42462at2759"/>
<protein>
    <recommendedName>
        <fullName evidence="3">Polyglutamine-binding protein 1</fullName>
    </recommendedName>
    <alternativeName>
        <fullName evidence="13">Polyglutamine tract-binding protein 1</fullName>
    </alternativeName>
</protein>
<keyword evidence="10" id="KW-0804">Transcription</keyword>